<organism evidence="1">
    <name type="scientific">Guillardia theta (strain CCMP2712)</name>
    <name type="common">Cryptophyte</name>
    <dbReference type="NCBI Taxonomy" id="905079"/>
    <lineage>
        <taxon>Eukaryota</taxon>
        <taxon>Cryptophyceae</taxon>
        <taxon>Pyrenomonadales</taxon>
        <taxon>Geminigeraceae</taxon>
        <taxon>Guillardia</taxon>
    </lineage>
</organism>
<evidence type="ECO:0000313" key="1">
    <source>
        <dbReference type="EMBL" id="EKX34305.1"/>
    </source>
</evidence>
<dbReference type="AlphaFoldDB" id="L1IEQ9"/>
<dbReference type="Proteomes" id="UP000011087">
    <property type="component" value="Unassembled WGS sequence"/>
</dbReference>
<reference evidence="2" key="3">
    <citation type="submission" date="2016-03" db="UniProtKB">
        <authorList>
            <consortium name="EnsemblProtists"/>
        </authorList>
    </citation>
    <scope>IDENTIFICATION</scope>
</reference>
<dbReference type="RefSeq" id="XP_005821285.1">
    <property type="nucleotide sequence ID" value="XM_005821228.1"/>
</dbReference>
<name>L1IEQ9_GUITC</name>
<dbReference type="GeneID" id="17291059"/>
<sequence>MVSLEHLIVAVPASGHQFLPGQRVVLVLLFALDAFQRQPDIHRVDVSLNFYVYNFSVEIDRHEISSNPACVLILPELPSGTYVLHAFLTNHERRVVSLVKSSMFEVVSEGRENDARNVA</sequence>
<accession>L1IEQ9</accession>
<dbReference type="EMBL" id="JH993112">
    <property type="protein sequence ID" value="EKX34305.1"/>
    <property type="molecule type" value="Genomic_DNA"/>
</dbReference>
<dbReference type="EnsemblProtists" id="EKX34305">
    <property type="protein sequence ID" value="EKX34305"/>
    <property type="gene ID" value="GUITHDRAFT_119476"/>
</dbReference>
<protein>
    <submittedName>
        <fullName evidence="1 2">Uncharacterized protein</fullName>
    </submittedName>
</protein>
<evidence type="ECO:0000313" key="3">
    <source>
        <dbReference type="Proteomes" id="UP000011087"/>
    </source>
</evidence>
<dbReference type="HOGENOM" id="CLU_2067608_0_0_1"/>
<reference evidence="1 3" key="1">
    <citation type="journal article" date="2012" name="Nature">
        <title>Algal genomes reveal evolutionary mosaicism and the fate of nucleomorphs.</title>
        <authorList>
            <consortium name="DOE Joint Genome Institute"/>
            <person name="Curtis B.A."/>
            <person name="Tanifuji G."/>
            <person name="Burki F."/>
            <person name="Gruber A."/>
            <person name="Irimia M."/>
            <person name="Maruyama S."/>
            <person name="Arias M.C."/>
            <person name="Ball S.G."/>
            <person name="Gile G.H."/>
            <person name="Hirakawa Y."/>
            <person name="Hopkins J.F."/>
            <person name="Kuo A."/>
            <person name="Rensing S.A."/>
            <person name="Schmutz J."/>
            <person name="Symeonidi A."/>
            <person name="Elias M."/>
            <person name="Eveleigh R.J."/>
            <person name="Herman E.K."/>
            <person name="Klute M.J."/>
            <person name="Nakayama T."/>
            <person name="Obornik M."/>
            <person name="Reyes-Prieto A."/>
            <person name="Armbrust E.V."/>
            <person name="Aves S.J."/>
            <person name="Beiko R.G."/>
            <person name="Coutinho P."/>
            <person name="Dacks J.B."/>
            <person name="Durnford D.G."/>
            <person name="Fast N.M."/>
            <person name="Green B.R."/>
            <person name="Grisdale C.J."/>
            <person name="Hempel F."/>
            <person name="Henrissat B."/>
            <person name="Hoppner M.P."/>
            <person name="Ishida K."/>
            <person name="Kim E."/>
            <person name="Koreny L."/>
            <person name="Kroth P.G."/>
            <person name="Liu Y."/>
            <person name="Malik S.B."/>
            <person name="Maier U.G."/>
            <person name="McRose D."/>
            <person name="Mock T."/>
            <person name="Neilson J.A."/>
            <person name="Onodera N.T."/>
            <person name="Poole A.M."/>
            <person name="Pritham E.J."/>
            <person name="Richards T.A."/>
            <person name="Rocap G."/>
            <person name="Roy S.W."/>
            <person name="Sarai C."/>
            <person name="Schaack S."/>
            <person name="Shirato S."/>
            <person name="Slamovits C.H."/>
            <person name="Spencer D.F."/>
            <person name="Suzuki S."/>
            <person name="Worden A.Z."/>
            <person name="Zauner S."/>
            <person name="Barry K."/>
            <person name="Bell C."/>
            <person name="Bharti A.K."/>
            <person name="Crow J.A."/>
            <person name="Grimwood J."/>
            <person name="Kramer R."/>
            <person name="Lindquist E."/>
            <person name="Lucas S."/>
            <person name="Salamov A."/>
            <person name="McFadden G.I."/>
            <person name="Lane C.E."/>
            <person name="Keeling P.J."/>
            <person name="Gray M.W."/>
            <person name="Grigoriev I.V."/>
            <person name="Archibald J.M."/>
        </authorList>
    </citation>
    <scope>NUCLEOTIDE SEQUENCE</scope>
    <source>
        <strain evidence="1 3">CCMP2712</strain>
    </source>
</reference>
<proteinExistence type="predicted"/>
<feature type="non-terminal residue" evidence="1">
    <location>
        <position position="1"/>
    </location>
</feature>
<gene>
    <name evidence="1" type="ORF">GUITHDRAFT_119476</name>
</gene>
<dbReference type="KEGG" id="gtt:GUITHDRAFT_119476"/>
<dbReference type="PaxDb" id="55529-EKX34305"/>
<reference evidence="3" key="2">
    <citation type="submission" date="2012-11" db="EMBL/GenBank/DDBJ databases">
        <authorList>
            <person name="Kuo A."/>
            <person name="Curtis B.A."/>
            <person name="Tanifuji G."/>
            <person name="Burki F."/>
            <person name="Gruber A."/>
            <person name="Irimia M."/>
            <person name="Maruyama S."/>
            <person name="Arias M.C."/>
            <person name="Ball S.G."/>
            <person name="Gile G.H."/>
            <person name="Hirakawa Y."/>
            <person name="Hopkins J.F."/>
            <person name="Rensing S.A."/>
            <person name="Schmutz J."/>
            <person name="Symeonidi A."/>
            <person name="Elias M."/>
            <person name="Eveleigh R.J."/>
            <person name="Herman E.K."/>
            <person name="Klute M.J."/>
            <person name="Nakayama T."/>
            <person name="Obornik M."/>
            <person name="Reyes-Prieto A."/>
            <person name="Armbrust E.V."/>
            <person name="Aves S.J."/>
            <person name="Beiko R.G."/>
            <person name="Coutinho P."/>
            <person name="Dacks J.B."/>
            <person name="Durnford D.G."/>
            <person name="Fast N.M."/>
            <person name="Green B.R."/>
            <person name="Grisdale C."/>
            <person name="Hempe F."/>
            <person name="Henrissat B."/>
            <person name="Hoppner M.P."/>
            <person name="Ishida K.-I."/>
            <person name="Kim E."/>
            <person name="Koreny L."/>
            <person name="Kroth P.G."/>
            <person name="Liu Y."/>
            <person name="Malik S.-B."/>
            <person name="Maier U.G."/>
            <person name="McRose D."/>
            <person name="Mock T."/>
            <person name="Neilson J.A."/>
            <person name="Onodera N.T."/>
            <person name="Poole A.M."/>
            <person name="Pritham E.J."/>
            <person name="Richards T.A."/>
            <person name="Rocap G."/>
            <person name="Roy S.W."/>
            <person name="Sarai C."/>
            <person name="Schaack S."/>
            <person name="Shirato S."/>
            <person name="Slamovits C.H."/>
            <person name="Spencer D.F."/>
            <person name="Suzuki S."/>
            <person name="Worden A.Z."/>
            <person name="Zauner S."/>
            <person name="Barry K."/>
            <person name="Bell C."/>
            <person name="Bharti A.K."/>
            <person name="Crow J.A."/>
            <person name="Grimwood J."/>
            <person name="Kramer R."/>
            <person name="Lindquist E."/>
            <person name="Lucas S."/>
            <person name="Salamov A."/>
            <person name="McFadden G.I."/>
            <person name="Lane C.E."/>
            <person name="Keeling P.J."/>
            <person name="Gray M.W."/>
            <person name="Grigoriev I.V."/>
            <person name="Archibald J.M."/>
        </authorList>
    </citation>
    <scope>NUCLEOTIDE SEQUENCE</scope>
    <source>
        <strain evidence="3">CCMP2712</strain>
    </source>
</reference>
<evidence type="ECO:0000313" key="2">
    <source>
        <dbReference type="EnsemblProtists" id="EKX34305"/>
    </source>
</evidence>
<keyword evidence="3" id="KW-1185">Reference proteome</keyword>